<evidence type="ECO:0000259" key="10">
    <source>
        <dbReference type="Pfam" id="PF13953"/>
    </source>
</evidence>
<reference evidence="12" key="1">
    <citation type="submission" date="2019-11" db="EMBL/GenBank/DDBJ databases">
        <authorList>
            <person name="Feng L."/>
        </authorList>
    </citation>
    <scope>NUCLEOTIDE SEQUENCE</scope>
    <source>
        <strain evidence="12">CAmalonaticusLFYP1</strain>
    </source>
</reference>
<evidence type="ECO:0000256" key="2">
    <source>
        <dbReference type="ARBA" id="ARBA00008064"/>
    </source>
</evidence>
<dbReference type="InterPro" id="IPR000015">
    <property type="entry name" value="Fimb_usher"/>
</dbReference>
<dbReference type="RefSeq" id="WP_156595815.1">
    <property type="nucleotide sequence ID" value="NZ_CACRTI010000020.1"/>
</dbReference>
<dbReference type="GO" id="GO:0009297">
    <property type="term" value="P:pilus assembly"/>
    <property type="evidence" value="ECO:0007669"/>
    <property type="project" value="InterPro"/>
</dbReference>
<dbReference type="Gene3D" id="3.10.20.410">
    <property type="match status" value="1"/>
</dbReference>
<dbReference type="InterPro" id="IPR042186">
    <property type="entry name" value="FimD_plug_dom"/>
</dbReference>
<feature type="domain" description="PapC-like C-terminal" evidence="10">
    <location>
        <begin position="757"/>
        <end position="818"/>
    </location>
</feature>
<dbReference type="InterPro" id="IPR037224">
    <property type="entry name" value="PapC_N_sf"/>
</dbReference>
<dbReference type="Pfam" id="PF13954">
    <property type="entry name" value="PapC_N"/>
    <property type="match status" value="1"/>
</dbReference>
<name>A0A6N2XL66_CITAM</name>
<proteinExistence type="inferred from homology"/>
<dbReference type="Gene3D" id="2.60.40.2070">
    <property type="match status" value="1"/>
</dbReference>
<dbReference type="Pfam" id="PF13953">
    <property type="entry name" value="PapC_C"/>
    <property type="match status" value="1"/>
</dbReference>
<keyword evidence="4" id="KW-1134">Transmembrane beta strand</keyword>
<sequence length="840" mass="92218">MARGDISSQNRSERFAYSALALAVMLLSTYAVAEDQFNLNALSHDTPLADSNILQKYIADNEMLEGSFLSTIYFNSNYVEKKEINYKLSTDRNRLVPALTKADLRRYGVNVDVLSGFQKVKDEDTIGNIGQYIDGASYTYSEKTQRLDIRVPQIALNQEAKDAVSPELWDDGLPALLLGYYYSGSQLYARNSSDGNTNSNFLSLNSGANLGGWRLRNVSNYSGEKWDELSTTLTHDIKTLRSQFLAGDSSTPSDIFDSIQFRGVRVYSDSTMHPYSEQGFAPLIRGIAHSDAKVTIKQNGYKIYETYVAPGTFEIRDINQVSSGSDFDVIVTEVDGSEHTFTQSSSSLPVMLRSGSYSYSVAYGKYQSNDVSDAPDFGQAQLIYGMPWGMTVYGGLIGADIYQSAALGIGMDLHAVGSISFDATQAKSQLNDDQNETGMSYRLQYAKNIDATNTNLTIASYRYSSANFYTFAETLNHRDSADIADDMYSYRDLYNRRSRAQINISQALGEWGSLYLSAYQQDYWKLNKSERNFTLGYNVMLNNVSYSFNASQTQMPTSQTDTQYLLTIGIPLDKWLPQTWATYALNSSQQGNAGHQLGINGIALKDNNLTYNIQQSYSEQNNATSGSMNAAYRGSSGTLSGGYSYDNNSQRVNYSAQGGIIAHPFGVTLAQTLPETMTLVRAPGAANINVSGASGIYTDKRGYAVVPYSNPYRQNTISLNTSGSRNSDISDPVKTVVPTRGAVALADYKVRSGARVLFTLLHGNSTVPFGALVSTPQEEENPTSLVDDHGQVYITGVSKGMKLVALWGNGSDHTCETHVPSLSESADSEATVMRLSLVCH</sequence>
<evidence type="ECO:0000256" key="3">
    <source>
        <dbReference type="ARBA" id="ARBA00022448"/>
    </source>
</evidence>
<gene>
    <name evidence="12" type="primary">elfC_2</name>
    <name evidence="12" type="ORF">CALFYP1_01558</name>
</gene>
<dbReference type="InterPro" id="IPR025885">
    <property type="entry name" value="PapC_N"/>
</dbReference>
<keyword evidence="5" id="KW-1029">Fimbrium biogenesis</keyword>
<dbReference type="Gene3D" id="2.60.40.3110">
    <property type="match status" value="1"/>
</dbReference>
<evidence type="ECO:0000256" key="1">
    <source>
        <dbReference type="ARBA" id="ARBA00004571"/>
    </source>
</evidence>
<evidence type="ECO:0000313" key="12">
    <source>
        <dbReference type="EMBL" id="VYT55034.1"/>
    </source>
</evidence>
<evidence type="ECO:0000256" key="4">
    <source>
        <dbReference type="ARBA" id="ARBA00022452"/>
    </source>
</evidence>
<comment type="subcellular location">
    <subcellularLocation>
        <location evidence="1">Cell outer membrane</location>
        <topology evidence="1">Multi-pass membrane protein</topology>
    </subcellularLocation>
</comment>
<feature type="domain" description="PapC N-terminal" evidence="11">
    <location>
        <begin position="36"/>
        <end position="183"/>
    </location>
</feature>
<dbReference type="GO" id="GO:0009279">
    <property type="term" value="C:cell outer membrane"/>
    <property type="evidence" value="ECO:0007669"/>
    <property type="project" value="UniProtKB-SubCell"/>
</dbReference>
<dbReference type="SUPFAM" id="SSF141729">
    <property type="entry name" value="FimD N-terminal domain-like"/>
    <property type="match status" value="1"/>
</dbReference>
<keyword evidence="3" id="KW-0813">Transport</keyword>
<keyword evidence="7" id="KW-0732">Signal</keyword>
<dbReference type="Pfam" id="PF00577">
    <property type="entry name" value="Usher"/>
    <property type="match status" value="1"/>
</dbReference>
<keyword evidence="8" id="KW-0472">Membrane</keyword>
<dbReference type="AlphaFoldDB" id="A0A6N2XL66"/>
<organism evidence="12">
    <name type="scientific">Citrobacter amalonaticus</name>
    <dbReference type="NCBI Taxonomy" id="35703"/>
    <lineage>
        <taxon>Bacteria</taxon>
        <taxon>Pseudomonadati</taxon>
        <taxon>Pseudomonadota</taxon>
        <taxon>Gammaproteobacteria</taxon>
        <taxon>Enterobacterales</taxon>
        <taxon>Enterobacteriaceae</taxon>
        <taxon>Citrobacter</taxon>
    </lineage>
</organism>
<protein>
    <submittedName>
        <fullName evidence="12">Putative outer membrane usher protein ElfC</fullName>
    </submittedName>
</protein>
<evidence type="ECO:0000256" key="6">
    <source>
        <dbReference type="ARBA" id="ARBA00022692"/>
    </source>
</evidence>
<dbReference type="Gene3D" id="2.60.40.2610">
    <property type="entry name" value="Outer membrane usher protein FimD, plug domain"/>
    <property type="match status" value="1"/>
</dbReference>
<dbReference type="EMBL" id="CACRTI010000020">
    <property type="protein sequence ID" value="VYT55034.1"/>
    <property type="molecule type" value="Genomic_DNA"/>
</dbReference>
<dbReference type="InterPro" id="IPR025949">
    <property type="entry name" value="PapC-like_C"/>
</dbReference>
<dbReference type="GO" id="GO:0015473">
    <property type="term" value="F:fimbrial usher porin activity"/>
    <property type="evidence" value="ECO:0007669"/>
    <property type="project" value="InterPro"/>
</dbReference>
<dbReference type="PANTHER" id="PTHR30451:SF21">
    <property type="entry name" value="FIMBRIAL USHER DOMAIN-CONTAINING PROTEIN YDET-RELATED"/>
    <property type="match status" value="1"/>
</dbReference>
<accession>A0A6N2XL66</accession>
<evidence type="ECO:0000256" key="9">
    <source>
        <dbReference type="ARBA" id="ARBA00023237"/>
    </source>
</evidence>
<comment type="similarity">
    <text evidence="2">Belongs to the fimbrial export usher family.</text>
</comment>
<dbReference type="PANTHER" id="PTHR30451">
    <property type="entry name" value="OUTER MEMBRANE USHER PROTEIN"/>
    <property type="match status" value="1"/>
</dbReference>
<evidence type="ECO:0000256" key="7">
    <source>
        <dbReference type="ARBA" id="ARBA00022729"/>
    </source>
</evidence>
<evidence type="ECO:0000259" key="11">
    <source>
        <dbReference type="Pfam" id="PF13954"/>
    </source>
</evidence>
<dbReference type="InterPro" id="IPR043142">
    <property type="entry name" value="PapC-like_C_sf"/>
</dbReference>
<keyword evidence="9" id="KW-0998">Cell outer membrane</keyword>
<evidence type="ECO:0000256" key="8">
    <source>
        <dbReference type="ARBA" id="ARBA00023136"/>
    </source>
</evidence>
<keyword evidence="6" id="KW-0812">Transmembrane</keyword>
<evidence type="ECO:0000256" key="5">
    <source>
        <dbReference type="ARBA" id="ARBA00022558"/>
    </source>
</evidence>